<feature type="domain" description="EF-hand" evidence="5">
    <location>
        <begin position="20"/>
        <end position="55"/>
    </location>
</feature>
<dbReference type="VEuPathDB" id="ToxoDB:EMH_0078170"/>
<dbReference type="GeneID" id="25382263"/>
<dbReference type="InterPro" id="IPR011992">
    <property type="entry name" value="EF-hand-dom_pair"/>
</dbReference>
<organism evidence="6 7">
    <name type="scientific">Eimeria mitis</name>
    <dbReference type="NCBI Taxonomy" id="44415"/>
    <lineage>
        <taxon>Eukaryota</taxon>
        <taxon>Sar</taxon>
        <taxon>Alveolata</taxon>
        <taxon>Apicomplexa</taxon>
        <taxon>Conoidasida</taxon>
        <taxon>Coccidia</taxon>
        <taxon>Eucoccidiorida</taxon>
        <taxon>Eimeriorina</taxon>
        <taxon>Eimeriidae</taxon>
        <taxon>Eimeria</taxon>
    </lineage>
</organism>
<evidence type="ECO:0000256" key="2">
    <source>
        <dbReference type="ARBA" id="ARBA00022737"/>
    </source>
</evidence>
<dbReference type="InterPro" id="IPR002048">
    <property type="entry name" value="EF_hand_dom"/>
</dbReference>
<dbReference type="AlphaFoldDB" id="U6KBL1"/>
<keyword evidence="7" id="KW-1185">Reference proteome</keyword>
<evidence type="ECO:0000259" key="5">
    <source>
        <dbReference type="PROSITE" id="PS50222"/>
    </source>
</evidence>
<dbReference type="SUPFAM" id="SSF47473">
    <property type="entry name" value="EF-hand"/>
    <property type="match status" value="1"/>
</dbReference>
<name>U6KBL1_9EIME</name>
<dbReference type="PROSITE" id="PS00018">
    <property type="entry name" value="EF_HAND_1"/>
    <property type="match status" value="2"/>
</dbReference>
<evidence type="ECO:0000256" key="4">
    <source>
        <dbReference type="SAM" id="MobiDB-lite"/>
    </source>
</evidence>
<dbReference type="Gene3D" id="1.10.238.10">
    <property type="entry name" value="EF-hand"/>
    <property type="match status" value="2"/>
</dbReference>
<dbReference type="Pfam" id="PF13499">
    <property type="entry name" value="EF-hand_7"/>
    <property type="match status" value="1"/>
</dbReference>
<evidence type="ECO:0000256" key="1">
    <source>
        <dbReference type="ARBA" id="ARBA00022723"/>
    </source>
</evidence>
<evidence type="ECO:0000256" key="3">
    <source>
        <dbReference type="ARBA" id="ARBA00022837"/>
    </source>
</evidence>
<dbReference type="InterPro" id="IPR039647">
    <property type="entry name" value="EF_hand_pair_protein_CML-like"/>
</dbReference>
<dbReference type="InterPro" id="IPR018247">
    <property type="entry name" value="EF_Hand_1_Ca_BS"/>
</dbReference>
<keyword evidence="3" id="KW-0106">Calcium</keyword>
<dbReference type="PROSITE" id="PS50222">
    <property type="entry name" value="EF_HAND_2"/>
    <property type="match status" value="2"/>
</dbReference>
<feature type="compositionally biased region" description="Polar residues" evidence="4">
    <location>
        <begin position="58"/>
        <end position="72"/>
    </location>
</feature>
<reference evidence="6" key="2">
    <citation type="submission" date="2013-10" db="EMBL/GenBank/DDBJ databases">
        <authorList>
            <person name="Aslett M."/>
        </authorList>
    </citation>
    <scope>NUCLEOTIDE SEQUENCE [LARGE SCALE GENOMIC DNA]</scope>
    <source>
        <strain evidence="6">Houghton</strain>
    </source>
</reference>
<dbReference type="OrthoDB" id="40902at2759"/>
<keyword evidence="6" id="KW-0418">Kinase</keyword>
<dbReference type="CDD" id="cd00051">
    <property type="entry name" value="EFh"/>
    <property type="match status" value="1"/>
</dbReference>
<sequence length="134" mass="14740">MKDIPSDLEQLMNDVDSDGSGEDVCWAAFRVFDLDGNGRISAQDLAHVLLNTDVQSVFPSPASVGNGNSAPHSATPVGDDAQREGHKGLAHNLSPQEKQHQMQQIKSIIREVDRNGDGEIDFDEFMDMMRRSTM</sequence>
<gene>
    <name evidence="6" type="ORF">EMH_0078170</name>
</gene>
<proteinExistence type="predicted"/>
<accession>U6KBL1</accession>
<evidence type="ECO:0000313" key="7">
    <source>
        <dbReference type="Proteomes" id="UP000030744"/>
    </source>
</evidence>
<keyword evidence="2" id="KW-0677">Repeat</keyword>
<dbReference type="GO" id="GO:0016301">
    <property type="term" value="F:kinase activity"/>
    <property type="evidence" value="ECO:0007669"/>
    <property type="project" value="UniProtKB-KW"/>
</dbReference>
<dbReference type="PANTHER" id="PTHR10891">
    <property type="entry name" value="EF-HAND CALCIUM-BINDING DOMAIN CONTAINING PROTEIN"/>
    <property type="match status" value="1"/>
</dbReference>
<dbReference type="EMBL" id="HG684594">
    <property type="protein sequence ID" value="CDJ32848.1"/>
    <property type="molecule type" value="Genomic_DNA"/>
</dbReference>
<dbReference type="Proteomes" id="UP000030744">
    <property type="component" value="Unassembled WGS sequence"/>
</dbReference>
<dbReference type="RefSeq" id="XP_013355412.1">
    <property type="nucleotide sequence ID" value="XM_013499958.1"/>
</dbReference>
<feature type="domain" description="EF-hand" evidence="5">
    <location>
        <begin position="100"/>
        <end position="134"/>
    </location>
</feature>
<keyword evidence="6" id="KW-0808">Transferase</keyword>
<evidence type="ECO:0000313" key="6">
    <source>
        <dbReference type="EMBL" id="CDJ32848.1"/>
    </source>
</evidence>
<protein>
    <submittedName>
        <fullName evidence="6">CAM kinase, CDPK family, putative</fullName>
    </submittedName>
</protein>
<keyword evidence="1" id="KW-0479">Metal-binding</keyword>
<dbReference type="GO" id="GO:0005509">
    <property type="term" value="F:calcium ion binding"/>
    <property type="evidence" value="ECO:0007669"/>
    <property type="project" value="InterPro"/>
</dbReference>
<dbReference type="SMART" id="SM00054">
    <property type="entry name" value="EFh"/>
    <property type="match status" value="2"/>
</dbReference>
<feature type="region of interest" description="Disordered" evidence="4">
    <location>
        <begin position="58"/>
        <end position="101"/>
    </location>
</feature>
<reference evidence="6" key="1">
    <citation type="submission" date="2013-10" db="EMBL/GenBank/DDBJ databases">
        <title>Genomic analysis of the causative agents of coccidiosis in chickens.</title>
        <authorList>
            <person name="Reid A.J."/>
            <person name="Blake D."/>
            <person name="Billington K."/>
            <person name="Browne H."/>
            <person name="Dunn M."/>
            <person name="Hung S."/>
            <person name="Kawahara F."/>
            <person name="Miranda-Saavedra D."/>
            <person name="Mourier T."/>
            <person name="Nagra H."/>
            <person name="Otto T.D."/>
            <person name="Rawlings N."/>
            <person name="Sanchez A."/>
            <person name="Sanders M."/>
            <person name="Subramaniam C."/>
            <person name="Tay Y."/>
            <person name="Dear P."/>
            <person name="Doerig C."/>
            <person name="Gruber A."/>
            <person name="Parkinson J."/>
            <person name="Shirley M."/>
            <person name="Wan K.L."/>
            <person name="Berriman M."/>
            <person name="Tomley F."/>
            <person name="Pain A."/>
        </authorList>
    </citation>
    <scope>NUCLEOTIDE SEQUENCE [LARGE SCALE GENOMIC DNA]</scope>
    <source>
        <strain evidence="6">Houghton</strain>
    </source>
</reference>